<protein>
    <submittedName>
        <fullName evidence="1">Chaperone dnaK2</fullName>
    </submittedName>
</protein>
<dbReference type="InterPro" id="IPR043136">
    <property type="entry name" value="B30.2/SPRY_sf"/>
</dbReference>
<accession>A0A7D9E0U8</accession>
<sequence>MSTDDLLTKFDEMVKRFREEFNEIIEGERAKMKAEVEAYNAEKQKMKPFEVSDDDIIDLNVGGQKLTTNRSTLCQVEGSLLASMFSGRWEDLKRDKDGAIFFDFNPQYFVIILDYLRAKKNATPENPVLVPKVPEEQAKQFNDLVQNLGLTEEFVSKAEISPGEKFNLHSAEVAVQEGGKVACKNVSSDVHGYVLGENVYQDGIVNLKLKLESVKNNKWMFVGIIKDDAIQVSPANNASCGWFGSHGWVLGSDGGRVWQNTLCKINSTLKNLSKQGDTVELVLDCDAGMLSLHLPTGQQFQLEIPKCKTWRLNVTLLNATDKIRIVDG</sequence>
<dbReference type="PANTHER" id="PTHR14499">
    <property type="entry name" value="POTASSIUM CHANNEL TETRAMERIZATION DOMAIN-CONTAINING"/>
    <property type="match status" value="1"/>
</dbReference>
<dbReference type="Gene3D" id="3.30.710.10">
    <property type="entry name" value="Potassium Channel Kv1.1, Chain A"/>
    <property type="match status" value="1"/>
</dbReference>
<gene>
    <name evidence="1" type="ORF">PACLA_8A039544</name>
</gene>
<dbReference type="Gene3D" id="2.60.120.920">
    <property type="match status" value="1"/>
</dbReference>
<dbReference type="SUPFAM" id="SSF54695">
    <property type="entry name" value="POZ domain"/>
    <property type="match status" value="1"/>
</dbReference>
<dbReference type="EMBL" id="CACRXK020003075">
    <property type="protein sequence ID" value="CAB3997342.1"/>
    <property type="molecule type" value="Genomic_DNA"/>
</dbReference>
<dbReference type="InterPro" id="IPR003131">
    <property type="entry name" value="T1-type_BTB"/>
</dbReference>
<dbReference type="Proteomes" id="UP001152795">
    <property type="component" value="Unassembled WGS sequence"/>
</dbReference>
<reference evidence="1" key="1">
    <citation type="submission" date="2020-04" db="EMBL/GenBank/DDBJ databases">
        <authorList>
            <person name="Alioto T."/>
            <person name="Alioto T."/>
            <person name="Gomez Garrido J."/>
        </authorList>
    </citation>
    <scope>NUCLEOTIDE SEQUENCE</scope>
    <source>
        <strain evidence="1">A484AB</strain>
    </source>
</reference>
<dbReference type="CDD" id="cd18316">
    <property type="entry name" value="BTB_POZ_KCTD-like"/>
    <property type="match status" value="1"/>
</dbReference>
<dbReference type="Pfam" id="PF02214">
    <property type="entry name" value="BTB_2"/>
    <property type="match status" value="1"/>
</dbReference>
<keyword evidence="2" id="KW-1185">Reference proteome</keyword>
<evidence type="ECO:0000313" key="2">
    <source>
        <dbReference type="Proteomes" id="UP001152795"/>
    </source>
</evidence>
<dbReference type="SUPFAM" id="SSF49899">
    <property type="entry name" value="Concanavalin A-like lectins/glucanases"/>
    <property type="match status" value="1"/>
</dbReference>
<dbReference type="GO" id="GO:0051260">
    <property type="term" value="P:protein homooligomerization"/>
    <property type="evidence" value="ECO:0007669"/>
    <property type="project" value="InterPro"/>
</dbReference>
<comment type="caution">
    <text evidence="1">The sequence shown here is derived from an EMBL/GenBank/DDBJ whole genome shotgun (WGS) entry which is preliminary data.</text>
</comment>
<dbReference type="InterPro" id="IPR000210">
    <property type="entry name" value="BTB/POZ_dom"/>
</dbReference>
<dbReference type="InterPro" id="IPR011333">
    <property type="entry name" value="SKP1/BTB/POZ_sf"/>
</dbReference>
<proteinExistence type="predicted"/>
<dbReference type="AlphaFoldDB" id="A0A7D9E0U8"/>
<evidence type="ECO:0000313" key="1">
    <source>
        <dbReference type="EMBL" id="CAB3997342.1"/>
    </source>
</evidence>
<organism evidence="1 2">
    <name type="scientific">Paramuricea clavata</name>
    <name type="common">Red gorgonian</name>
    <name type="synonym">Violescent sea-whip</name>
    <dbReference type="NCBI Taxonomy" id="317549"/>
    <lineage>
        <taxon>Eukaryota</taxon>
        <taxon>Metazoa</taxon>
        <taxon>Cnidaria</taxon>
        <taxon>Anthozoa</taxon>
        <taxon>Octocorallia</taxon>
        <taxon>Malacalcyonacea</taxon>
        <taxon>Plexauridae</taxon>
        <taxon>Paramuricea</taxon>
    </lineage>
</organism>
<dbReference type="InterPro" id="IPR013320">
    <property type="entry name" value="ConA-like_dom_sf"/>
</dbReference>
<dbReference type="PROSITE" id="PS50097">
    <property type="entry name" value="BTB"/>
    <property type="match status" value="1"/>
</dbReference>
<dbReference type="OrthoDB" id="9975311at2759"/>
<dbReference type="PANTHER" id="PTHR14499:SF136">
    <property type="entry name" value="GH08630P"/>
    <property type="match status" value="1"/>
</dbReference>
<name>A0A7D9E0U8_PARCT</name>